<proteinExistence type="predicted"/>
<keyword evidence="2" id="KW-1185">Reference proteome</keyword>
<dbReference type="InterPro" id="IPR010424">
    <property type="entry name" value="EutQ"/>
</dbReference>
<accession>A0A1I2JKS6</accession>
<dbReference type="EMBL" id="FOOE01000002">
    <property type="protein sequence ID" value="SFF55452.1"/>
    <property type="molecule type" value="Genomic_DNA"/>
</dbReference>
<dbReference type="PANTHER" id="PTHR36169:SF1">
    <property type="entry name" value="ACETATE KINASE EUTQ"/>
    <property type="match status" value="1"/>
</dbReference>
<reference evidence="1 2" key="1">
    <citation type="submission" date="2016-10" db="EMBL/GenBank/DDBJ databases">
        <authorList>
            <person name="de Groot N.N."/>
        </authorList>
    </citation>
    <scope>NUCLEOTIDE SEQUENCE [LARGE SCALE GENOMIC DNA]</scope>
    <source>
        <strain evidence="1 2">NLAE-zl-G419</strain>
    </source>
</reference>
<protein>
    <submittedName>
        <fullName evidence="1">Ethanolamine utilization protein EutQ</fullName>
    </submittedName>
</protein>
<dbReference type="eggNOG" id="COG4766">
    <property type="taxonomic scope" value="Bacteria"/>
</dbReference>
<dbReference type="CDD" id="cd02228">
    <property type="entry name" value="cupin_EutQ"/>
    <property type="match status" value="1"/>
</dbReference>
<name>A0A1I2JKS6_9CLOT</name>
<dbReference type="PANTHER" id="PTHR36169">
    <property type="entry name" value="ETHANOLAMINE UTILIZATION PROTEIN EUTQ"/>
    <property type="match status" value="1"/>
</dbReference>
<dbReference type="SUPFAM" id="SSF51182">
    <property type="entry name" value="RmlC-like cupins"/>
    <property type="match status" value="1"/>
</dbReference>
<organism evidence="1 2">
    <name type="scientific">Clostridium cadaveris</name>
    <dbReference type="NCBI Taxonomy" id="1529"/>
    <lineage>
        <taxon>Bacteria</taxon>
        <taxon>Bacillati</taxon>
        <taxon>Bacillota</taxon>
        <taxon>Clostridia</taxon>
        <taxon>Eubacteriales</taxon>
        <taxon>Clostridiaceae</taxon>
        <taxon>Clostridium</taxon>
    </lineage>
</organism>
<dbReference type="InterPro" id="IPR011051">
    <property type="entry name" value="RmlC_Cupin_sf"/>
</dbReference>
<dbReference type="Proteomes" id="UP000182135">
    <property type="component" value="Unassembled WGS sequence"/>
</dbReference>
<gene>
    <name evidence="1" type="ORF">SAMN04487885_102200</name>
</gene>
<dbReference type="Gene3D" id="2.60.120.10">
    <property type="entry name" value="Jelly Rolls"/>
    <property type="match status" value="1"/>
</dbReference>
<evidence type="ECO:0000313" key="2">
    <source>
        <dbReference type="Proteomes" id="UP000182135"/>
    </source>
</evidence>
<dbReference type="AlphaFoldDB" id="A0A1I2JKS6"/>
<sequence>MLNMDKKDLDRSVLENLVRQIIVEQLGGAKQENALDYIRNKDASGVISVKVPTVKVDQSNRLDTGNITDEVYTKDLFTLEESPRLGCGVMVMKETTFDWTLNYDEIDYVIEGHLDIVINGNKVSADPGELILIPKGSSIKFSVPNYARFIYVTYPADWATQA</sequence>
<dbReference type="STRING" id="1529.SAMN04487885_102200"/>
<dbReference type="InterPro" id="IPR014710">
    <property type="entry name" value="RmlC-like_jellyroll"/>
</dbReference>
<evidence type="ECO:0000313" key="1">
    <source>
        <dbReference type="EMBL" id="SFF55452.1"/>
    </source>
</evidence>
<dbReference type="Pfam" id="PF06249">
    <property type="entry name" value="EutQ"/>
    <property type="match status" value="1"/>
</dbReference>